<evidence type="ECO:0000256" key="3">
    <source>
        <dbReference type="ARBA" id="ARBA00022741"/>
    </source>
</evidence>
<keyword evidence="2" id="KW-0808">Transferase</keyword>
<dbReference type="Proteomes" id="UP000805418">
    <property type="component" value="Chromosome 9"/>
</dbReference>
<dbReference type="FunFam" id="1.10.510.10:FF:000091">
    <property type="entry name" value="Calcium/calmodulin-dependent protein kinase kinase 2 isoform 1"/>
    <property type="match status" value="1"/>
</dbReference>
<reference evidence="6" key="2">
    <citation type="submission" date="2025-08" db="UniProtKB">
        <authorList>
            <consortium name="Ensembl"/>
        </authorList>
    </citation>
    <scope>IDENTIFICATION</scope>
    <source>
        <strain evidence="6">Boxer</strain>
    </source>
</reference>
<dbReference type="InterPro" id="IPR011009">
    <property type="entry name" value="Kinase-like_dom_sf"/>
</dbReference>
<organism evidence="6 7">
    <name type="scientific">Canis lupus familiaris</name>
    <name type="common">Dog</name>
    <name type="synonym">Canis familiaris</name>
    <dbReference type="NCBI Taxonomy" id="9615"/>
    <lineage>
        <taxon>Eukaryota</taxon>
        <taxon>Metazoa</taxon>
        <taxon>Chordata</taxon>
        <taxon>Craniata</taxon>
        <taxon>Vertebrata</taxon>
        <taxon>Euteleostomi</taxon>
        <taxon>Mammalia</taxon>
        <taxon>Eutheria</taxon>
        <taxon>Laurasiatheria</taxon>
        <taxon>Carnivora</taxon>
        <taxon>Caniformia</taxon>
        <taxon>Canidae</taxon>
        <taxon>Canis</taxon>
    </lineage>
</organism>
<dbReference type="GO" id="GO:0005524">
    <property type="term" value="F:ATP binding"/>
    <property type="evidence" value="ECO:0007669"/>
    <property type="project" value="UniProtKB-KW"/>
</dbReference>
<dbReference type="AlphaFoldDB" id="A0A8I3S2M6"/>
<dbReference type="PROSITE" id="PS50011">
    <property type="entry name" value="PROTEIN_KINASE_DOM"/>
    <property type="match status" value="1"/>
</dbReference>
<gene>
    <name evidence="6" type="primary">CAMKK1</name>
</gene>
<evidence type="ECO:0000256" key="4">
    <source>
        <dbReference type="ARBA" id="ARBA00022777"/>
    </source>
</evidence>
<keyword evidence="7" id="KW-1185">Reference proteome</keyword>
<reference evidence="6" key="3">
    <citation type="submission" date="2025-09" db="UniProtKB">
        <authorList>
            <consortium name="Ensembl"/>
        </authorList>
    </citation>
    <scope>IDENTIFICATION</scope>
    <source>
        <strain evidence="6">Boxer</strain>
    </source>
</reference>
<dbReference type="Pfam" id="PF00069">
    <property type="entry name" value="Pkinase"/>
    <property type="match status" value="1"/>
</dbReference>
<evidence type="ECO:0000313" key="7">
    <source>
        <dbReference type="Proteomes" id="UP000805418"/>
    </source>
</evidence>
<sequence>MEGGPAVCCQDPRADLVERVAAIDVAHLEEAGGGPEPARNGVDPLPRTRAASVIPGGASRTPLVRPSLSARKFSLQERPAGSCLEAQGGPYATGPASHISPRAWRRPTIESHHVAISDAEAMKVLSKKKLLKQYGFPRRPPPRGSQATSGGSAKQLLPLERVYQEIAILKKLDHVNVVKLIEVLDDPAEDNLYLVFDLLRKGPVMEVPSDKPFPEEQARLYLRDIILGLEYLHCQKIIHRDIKPSNLLLGDDGHVKIADFGVSNQFEGNDAQLSSTAGTPAFMAPEAISDSGQSFSGKALDVWATGVTLYCFVYGKCPFIDDYILALHRKIKNEAVVFPEEPEVSEELKDLILKMLDKNPETRIGVPDIKVHPWVTKGGEEPLPSEEEHCSVVEVTEEEVKNSIKLIPSWTTVILVKSMLRKRSFGNPFEPQARKEERSMSAPGNLLSKDRCGEGGKSLELPGVQEDEAAS</sequence>
<protein>
    <submittedName>
        <fullName evidence="6">Calcium/calmodulin dependent protein kinase kinase 1</fullName>
    </submittedName>
</protein>
<dbReference type="GO" id="GO:0004674">
    <property type="term" value="F:protein serine/threonine kinase activity"/>
    <property type="evidence" value="ECO:0007669"/>
    <property type="project" value="UniProtKB-KW"/>
</dbReference>
<keyword evidence="4" id="KW-0418">Kinase</keyword>
<evidence type="ECO:0000256" key="1">
    <source>
        <dbReference type="ARBA" id="ARBA00022527"/>
    </source>
</evidence>
<evidence type="ECO:0000313" key="6">
    <source>
        <dbReference type="Ensembl" id="ENSCAFP00845024237.1"/>
    </source>
</evidence>
<dbReference type="Ensembl" id="ENSCAFT00845030927.1">
    <property type="protein sequence ID" value="ENSCAFP00845024237.1"/>
    <property type="gene ID" value="ENSCAFG00845017304.1"/>
</dbReference>
<accession>A0A8I3S2M6</accession>
<proteinExistence type="predicted"/>
<reference evidence="6" key="1">
    <citation type="submission" date="2020-03" db="EMBL/GenBank/DDBJ databases">
        <title>Long-read based genome assembly of a Labrador retriever dog.</title>
        <authorList>
            <person name="Eory L."/>
            <person name="Zhang W."/>
            <person name="Schoenebeck J."/>
        </authorList>
    </citation>
    <scope>NUCLEOTIDE SEQUENCE [LARGE SCALE GENOMIC DNA]</scope>
    <source>
        <strain evidence="6">Labrador retriever</strain>
    </source>
</reference>
<keyword evidence="5" id="KW-0067">ATP-binding</keyword>
<evidence type="ECO:0000256" key="5">
    <source>
        <dbReference type="ARBA" id="ARBA00022840"/>
    </source>
</evidence>
<keyword evidence="3" id="KW-0547">Nucleotide-binding</keyword>
<dbReference type="PANTHER" id="PTHR43895:SF26">
    <property type="entry name" value="CALCIUM_CALMODULIN DEPENDENT PROTEIN KINASE KINASE 1"/>
    <property type="match status" value="1"/>
</dbReference>
<dbReference type="SMART" id="SM00220">
    <property type="entry name" value="S_TKc"/>
    <property type="match status" value="1"/>
</dbReference>
<dbReference type="GeneTree" id="ENSGT00940000154890"/>
<keyword evidence="1" id="KW-0723">Serine/threonine-protein kinase</keyword>
<dbReference type="Gene3D" id="1.10.510.10">
    <property type="entry name" value="Transferase(Phosphotransferase) domain 1"/>
    <property type="match status" value="1"/>
</dbReference>
<dbReference type="PROSITE" id="PS00108">
    <property type="entry name" value="PROTEIN_KINASE_ST"/>
    <property type="match status" value="1"/>
</dbReference>
<dbReference type="InterPro" id="IPR000719">
    <property type="entry name" value="Prot_kinase_dom"/>
</dbReference>
<evidence type="ECO:0000256" key="2">
    <source>
        <dbReference type="ARBA" id="ARBA00022679"/>
    </source>
</evidence>
<dbReference type="InterPro" id="IPR008271">
    <property type="entry name" value="Ser/Thr_kinase_AS"/>
</dbReference>
<dbReference type="OrthoDB" id="68483at2759"/>
<dbReference type="PANTHER" id="PTHR43895">
    <property type="entry name" value="CALCIUM/CALMODULIN-DEPENDENT PROTEIN KINASE KINASE-RELATED"/>
    <property type="match status" value="1"/>
</dbReference>
<dbReference type="SUPFAM" id="SSF56112">
    <property type="entry name" value="Protein kinase-like (PK-like)"/>
    <property type="match status" value="1"/>
</dbReference>
<name>A0A8I3S2M6_CANLF</name>